<name>O42731_ASCIM</name>
<dbReference type="PROSITE" id="PS51679">
    <property type="entry name" value="SAM_MT_C5"/>
    <property type="match status" value="1"/>
</dbReference>
<dbReference type="PROSITE" id="PS00094">
    <property type="entry name" value="C5_MTASE_1"/>
    <property type="match status" value="1"/>
</dbReference>
<comment type="subcellular location">
    <subcellularLocation>
        <location evidence="1">Nucleus</location>
    </subcellularLocation>
</comment>
<dbReference type="Pfam" id="PF12047">
    <property type="entry name" value="DNMT1-RFD"/>
    <property type="match status" value="1"/>
</dbReference>
<keyword evidence="4 8" id="KW-0949">S-adenosyl-L-methionine</keyword>
<evidence type="ECO:0000256" key="9">
    <source>
        <dbReference type="RuleBase" id="RU000416"/>
    </source>
</evidence>
<keyword evidence="3 8" id="KW-0808">Transferase</keyword>
<dbReference type="GO" id="GO:0003682">
    <property type="term" value="F:chromatin binding"/>
    <property type="evidence" value="ECO:0007669"/>
    <property type="project" value="InterPro"/>
</dbReference>
<dbReference type="PROSITE" id="PS51038">
    <property type="entry name" value="BAH"/>
    <property type="match status" value="2"/>
</dbReference>
<evidence type="ECO:0000256" key="7">
    <source>
        <dbReference type="ARBA" id="ARBA00023242"/>
    </source>
</evidence>
<dbReference type="InterPro" id="IPR050390">
    <property type="entry name" value="C5-Methyltransferase"/>
</dbReference>
<dbReference type="InterPro" id="IPR031303">
    <property type="entry name" value="C5_meth_CS"/>
</dbReference>
<accession>O42731</accession>
<proteinExistence type="inferred from homology"/>
<dbReference type="InterPro" id="IPR001025">
    <property type="entry name" value="BAH_dom"/>
</dbReference>
<feature type="compositionally biased region" description="Acidic residues" evidence="11">
    <location>
        <begin position="78"/>
        <end position="92"/>
    </location>
</feature>
<comment type="catalytic activity">
    <reaction evidence="10">
        <text>a 2'-deoxycytidine in DNA + S-adenosyl-L-methionine = a 5-methyl-2'-deoxycytidine in DNA + S-adenosyl-L-homocysteine + H(+)</text>
        <dbReference type="Rhea" id="RHEA:13681"/>
        <dbReference type="Rhea" id="RHEA-COMP:11369"/>
        <dbReference type="Rhea" id="RHEA-COMP:11370"/>
        <dbReference type="ChEBI" id="CHEBI:15378"/>
        <dbReference type="ChEBI" id="CHEBI:57856"/>
        <dbReference type="ChEBI" id="CHEBI:59789"/>
        <dbReference type="ChEBI" id="CHEBI:85452"/>
        <dbReference type="ChEBI" id="CHEBI:85454"/>
        <dbReference type="EC" id="2.1.1.37"/>
    </reaction>
</comment>
<feature type="region of interest" description="Disordered" evidence="11">
    <location>
        <begin position="68"/>
        <end position="93"/>
    </location>
</feature>
<keyword evidence="2 8" id="KW-0489">Methyltransferase</keyword>
<feature type="active site" evidence="8">
    <location>
        <position position="881"/>
    </location>
</feature>
<dbReference type="PANTHER" id="PTHR10629">
    <property type="entry name" value="CYTOSINE-SPECIFIC METHYLTRANSFERASE"/>
    <property type="match status" value="1"/>
</dbReference>
<reference evidence="13" key="1">
    <citation type="journal article" date="1997" name="Biol. Chem.">
        <title>Masc2, a C5-DNA-methyltransferase from Ascobolus immersus with similarity to methyltransferases of higher organisms.</title>
        <authorList>
            <person name="Chernov A.V."/>
            <person name="Vollmayr P."/>
            <person name="Walter J."/>
            <person name="Trautner T.A."/>
        </authorList>
    </citation>
    <scope>NUCLEOTIDE SEQUENCE</scope>
    <source>
        <strain evidence="13">RN42</strain>
    </source>
</reference>
<protein>
    <recommendedName>
        <fullName evidence="10">Cytosine-specific methyltransferase</fullName>
        <ecNumber evidence="10">2.1.1.37</ecNumber>
    </recommendedName>
</protein>
<feature type="domain" description="BAH" evidence="12">
    <location>
        <begin position="635"/>
        <end position="754"/>
    </location>
</feature>
<evidence type="ECO:0000256" key="4">
    <source>
        <dbReference type="ARBA" id="ARBA00022691"/>
    </source>
</evidence>
<dbReference type="PRINTS" id="PR00105">
    <property type="entry name" value="C5METTRFRASE"/>
</dbReference>
<keyword evidence="7" id="KW-0539">Nucleus</keyword>
<dbReference type="GO" id="GO:0003886">
    <property type="term" value="F:DNA (cytosine-5-)-methyltransferase activity"/>
    <property type="evidence" value="ECO:0007669"/>
    <property type="project" value="UniProtKB-EC"/>
</dbReference>
<evidence type="ECO:0000259" key="12">
    <source>
        <dbReference type="PROSITE" id="PS51038"/>
    </source>
</evidence>
<feature type="region of interest" description="Disordered" evidence="11">
    <location>
        <begin position="137"/>
        <end position="161"/>
    </location>
</feature>
<dbReference type="CDD" id="cd04712">
    <property type="entry name" value="BAH_DCM_I"/>
    <property type="match status" value="1"/>
</dbReference>
<evidence type="ECO:0000256" key="2">
    <source>
        <dbReference type="ARBA" id="ARBA00022603"/>
    </source>
</evidence>
<dbReference type="SMART" id="SM00439">
    <property type="entry name" value="BAH"/>
    <property type="match status" value="1"/>
</dbReference>
<dbReference type="NCBIfam" id="TIGR00675">
    <property type="entry name" value="dcm"/>
    <property type="match status" value="1"/>
</dbReference>
<dbReference type="GO" id="GO:0044027">
    <property type="term" value="P:negative regulation of gene expression via chromosomal CpG island methylation"/>
    <property type="evidence" value="ECO:0007669"/>
    <property type="project" value="TreeGrafter"/>
</dbReference>
<dbReference type="GO" id="GO:0005634">
    <property type="term" value="C:nucleus"/>
    <property type="evidence" value="ECO:0007669"/>
    <property type="project" value="UniProtKB-SubCell"/>
</dbReference>
<dbReference type="InterPro" id="IPR022702">
    <property type="entry name" value="Cytosine_MeTrfase1_RFD"/>
</dbReference>
<dbReference type="Gene3D" id="2.30.30.490">
    <property type="match status" value="2"/>
</dbReference>
<dbReference type="EC" id="2.1.1.37" evidence="10"/>
<evidence type="ECO:0000256" key="1">
    <source>
        <dbReference type="ARBA" id="ARBA00004123"/>
    </source>
</evidence>
<dbReference type="PIR" id="T09107">
    <property type="entry name" value="T09107"/>
</dbReference>
<evidence type="ECO:0000256" key="3">
    <source>
        <dbReference type="ARBA" id="ARBA00022679"/>
    </source>
</evidence>
<evidence type="ECO:0000256" key="11">
    <source>
        <dbReference type="SAM" id="MobiDB-lite"/>
    </source>
</evidence>
<feature type="domain" description="BAH" evidence="12">
    <location>
        <begin position="428"/>
        <end position="577"/>
    </location>
</feature>
<evidence type="ECO:0000313" key="13">
    <source>
        <dbReference type="EMBL" id="AAC03766.1"/>
    </source>
</evidence>
<evidence type="ECO:0000256" key="8">
    <source>
        <dbReference type="PROSITE-ProRule" id="PRU01016"/>
    </source>
</evidence>
<dbReference type="PROSITE" id="PS00095">
    <property type="entry name" value="C5_MTASE_2"/>
    <property type="match status" value="1"/>
</dbReference>
<dbReference type="InterPro" id="IPR001525">
    <property type="entry name" value="C5_MeTfrase"/>
</dbReference>
<evidence type="ECO:0000256" key="5">
    <source>
        <dbReference type="ARBA" id="ARBA00022737"/>
    </source>
</evidence>
<dbReference type="Gene3D" id="3.90.120.10">
    <property type="entry name" value="DNA Methylase, subunit A, domain 2"/>
    <property type="match status" value="2"/>
</dbReference>
<dbReference type="InterPro" id="IPR029063">
    <property type="entry name" value="SAM-dependent_MTases_sf"/>
</dbReference>
<comment type="similarity">
    <text evidence="8 9">Belongs to the class I-like SAM-binding methyltransferase superfamily. C5-methyltransferase family.</text>
</comment>
<feature type="compositionally biased region" description="Acidic residues" evidence="11">
    <location>
        <begin position="137"/>
        <end position="149"/>
    </location>
</feature>
<dbReference type="SUPFAM" id="SSF53335">
    <property type="entry name" value="S-adenosyl-L-methionine-dependent methyltransferases"/>
    <property type="match status" value="1"/>
</dbReference>
<dbReference type="GO" id="GO:0003677">
    <property type="term" value="F:DNA binding"/>
    <property type="evidence" value="ECO:0007669"/>
    <property type="project" value="UniProtKB-KW"/>
</dbReference>
<gene>
    <name evidence="13" type="primary">masc2</name>
</gene>
<dbReference type="InterPro" id="IPR043151">
    <property type="entry name" value="BAH_sf"/>
</dbReference>
<dbReference type="InterPro" id="IPR018117">
    <property type="entry name" value="C5_DNA_meth_AS"/>
</dbReference>
<keyword evidence="5" id="KW-0677">Repeat</keyword>
<sequence length="1356" mass="153537">MELTPELSGVSTDLGGGGSIFAHWRMKEESPAPTEILDDLNVLEWEKTTRDYSKEDLRIADQLFSIEDEHQSLPFETADAEDGTPTEEEEEKELPMRTLDNFVLYDASDLELAALDLIGTELNIHAVGTVGPIYTEGEEDEQEDEDEDVSPPVRTGTQATSASVTQMTVELYIRNIVQYEFCFNDDGTVETWIQTTNAHYKLLQPAKCYTSLYRPVNDCLNVITAIITLAPESTTMSLKDLLKVMDDKAQAVSYEEVERMSEFIVQHLDQWMETAPKKKSKLIEKSKVYIDLNNLAGIDMVSGVRPPPVRRVTGRSSAPKKRIVRNMNDAVLLHQNETTVTNWIHQLSAGMFGRALNVLGAETADVENLTCDPASAKFVVPQRRLHKRLKWETRGHIPVSEEEYKHIYQGKKYAKFFEAVRAVDESKLTIKLGDLVYVLDQDPKVTQTQFATAGREGRKKGAEKEKIQVRFGRVLSIRQPDSNSKDAQNVFIHVQWLVLGCDTILQEMASRRELFLTDSCDTVFADVIYGVAKLTPLGAKDIPTVEFHESMATMMGENEFFVRFKYNYQDGSFTDLKDVDAEQIGTLQPRVNTHRNPGYCSNCRIKYDNERTGDKWIYENDTEGEPRLFRSSKGWCIYAQEFVYLQPVEKQPGTTFRVGYISEINKSSVIVELLARVDDDDKSGHISYSDPRHLYFTGTDIKVTFDKIIRKCFVFHDSGDQKAKAPLMYGTLQRDLYYYRYEKRKGKAELVPVREIRSIHEQTLNDWESRTQIERHGAVSGKKLKGLDIFAGCGGLTLGLDLSGAVDTKWDIEFAPSAANTLALNFPDAQVFNQCANVLLSRAIQSEDEGSLDIEYDLQGRVLPDLPKKGEVDFIYGGPPCQGFSGVNRYKKGNDIKNSLVATFLSYVDHYKPRFVLLENVKGLITTKLGNSKNAEGKWEGGISNGVVKFIYRTLISMNYQCRIGLVQSGEYGVPQSRPRVIFLAARMGERLPDLPEPMHAFEVLDSQYALPHIKRYHTTQNGVAPLPRITIGEAVSDLPKFQYANPGVWPRHDPYSSAKAQPSDKTIEKFSVSKATSFVGYLLQPYHSRPQSEFQRRLRTKLVPSDEPAEKTSLLTTKLVTAHVTRLFNKETTQRIVCVPMWPGADHRSLPKEMRPWCLVDPNSQAEKHRFWPGLFGRLGMEDFFSTALTDVQPCGKQGKVLHPTQRRVYTVRELARAQGFPDWFAFTDGDADSGLGGVKKWHRNIGNAVPVPLGEQIGRCIGYSVWWKDDMIAQLREDGADEDEEMIDGNDQWVEELNTQMAADMPGLPLLVTHLLNLCVYRRLYGPNAKEFLPARVYDKKLEGGRRRLVWAML</sequence>
<dbReference type="PANTHER" id="PTHR10629:SF52">
    <property type="entry name" value="DNA (CYTOSINE-5)-METHYLTRANSFERASE 1"/>
    <property type="match status" value="1"/>
</dbReference>
<organism evidence="13">
    <name type="scientific">Ascobolus immersus</name>
    <dbReference type="NCBI Taxonomy" id="5191"/>
    <lineage>
        <taxon>Eukaryota</taxon>
        <taxon>Fungi</taxon>
        <taxon>Dikarya</taxon>
        <taxon>Ascomycota</taxon>
        <taxon>Pezizomycotina</taxon>
        <taxon>Pezizomycetes</taxon>
        <taxon>Pezizales</taxon>
        <taxon>Ascobolaceae</taxon>
        <taxon>Ascobolus</taxon>
    </lineage>
</organism>
<dbReference type="Gene3D" id="3.40.50.150">
    <property type="entry name" value="Vaccinia Virus protein VP39"/>
    <property type="match status" value="1"/>
</dbReference>
<dbReference type="GO" id="GO:0032259">
    <property type="term" value="P:methylation"/>
    <property type="evidence" value="ECO:0007669"/>
    <property type="project" value="UniProtKB-KW"/>
</dbReference>
<evidence type="ECO:0000256" key="6">
    <source>
        <dbReference type="ARBA" id="ARBA00023125"/>
    </source>
</evidence>
<keyword evidence="6" id="KW-0238">DNA-binding</keyword>
<evidence type="ECO:0000256" key="10">
    <source>
        <dbReference type="RuleBase" id="RU000417"/>
    </source>
</evidence>
<dbReference type="Pfam" id="PF01426">
    <property type="entry name" value="BAH"/>
    <property type="match status" value="1"/>
</dbReference>
<dbReference type="EMBL" id="AF030976">
    <property type="protein sequence ID" value="AAC03766.1"/>
    <property type="molecule type" value="Genomic_DNA"/>
</dbReference>
<dbReference type="Pfam" id="PF00145">
    <property type="entry name" value="DNA_methylase"/>
    <property type="match status" value="1"/>
</dbReference>
<dbReference type="REBASE" id="3170">
    <property type="entry name" value="M.AimAII"/>
</dbReference>